<dbReference type="RefSeq" id="WP_112113940.1">
    <property type="nucleotide sequence ID" value="NZ_QLSZ01000012.1"/>
</dbReference>
<organism evidence="2 3">
    <name type="scientific">Flavobacterium aciduliphilum</name>
    <dbReference type="NCBI Taxonomy" id="1101402"/>
    <lineage>
        <taxon>Bacteria</taxon>
        <taxon>Pseudomonadati</taxon>
        <taxon>Bacteroidota</taxon>
        <taxon>Flavobacteriia</taxon>
        <taxon>Flavobacteriales</taxon>
        <taxon>Flavobacteriaceae</taxon>
        <taxon>Flavobacterium</taxon>
    </lineage>
</organism>
<keyword evidence="3" id="KW-1185">Reference proteome</keyword>
<evidence type="ECO:0008006" key="4">
    <source>
        <dbReference type="Google" id="ProtNLM"/>
    </source>
</evidence>
<gene>
    <name evidence="2" type="ORF">CLV55_11227</name>
</gene>
<sequence length="150" mass="17036">MKLVQKVCLLFLVVCMSSCISTKSTIMNIDNSVPKPQIKENHFVITEYATDSKYGYHPDYPINLGFDHEKVASRNIPLYLNALTGPHGEKIEFKKIENCCPFPTKKSVMGAGTLEVYEITFEGIDTKIMLYFDIFEKGKILCPKGFDIKK</sequence>
<feature type="signal peptide" evidence="1">
    <location>
        <begin position="1"/>
        <end position="20"/>
    </location>
</feature>
<evidence type="ECO:0000313" key="2">
    <source>
        <dbReference type="EMBL" id="RAR70115.1"/>
    </source>
</evidence>
<accession>A0A328YC58</accession>
<feature type="chain" id="PRO_5016294957" description="2-dehydro-3-deoxyphosphooctonate aldolase" evidence="1">
    <location>
        <begin position="21"/>
        <end position="150"/>
    </location>
</feature>
<proteinExistence type="predicted"/>
<name>A0A328YC58_9FLAO</name>
<dbReference type="OrthoDB" id="5522619at2"/>
<evidence type="ECO:0000256" key="1">
    <source>
        <dbReference type="SAM" id="SignalP"/>
    </source>
</evidence>
<evidence type="ECO:0000313" key="3">
    <source>
        <dbReference type="Proteomes" id="UP000248840"/>
    </source>
</evidence>
<dbReference type="AlphaFoldDB" id="A0A328YC58"/>
<comment type="caution">
    <text evidence="2">The sequence shown here is derived from an EMBL/GenBank/DDBJ whole genome shotgun (WGS) entry which is preliminary data.</text>
</comment>
<protein>
    <recommendedName>
        <fullName evidence="4">2-dehydro-3-deoxyphosphooctonate aldolase</fullName>
    </recommendedName>
</protein>
<dbReference type="Proteomes" id="UP000248840">
    <property type="component" value="Unassembled WGS sequence"/>
</dbReference>
<keyword evidence="1" id="KW-0732">Signal</keyword>
<reference evidence="2 3" key="1">
    <citation type="submission" date="2018-06" db="EMBL/GenBank/DDBJ databases">
        <title>Genomic Encyclopedia of Archaeal and Bacterial Type Strains, Phase II (KMG-II): from individual species to whole genera.</title>
        <authorList>
            <person name="Goeker M."/>
        </authorList>
    </citation>
    <scope>NUCLEOTIDE SEQUENCE [LARGE SCALE GENOMIC DNA]</scope>
    <source>
        <strain evidence="2 3">DSM 25663</strain>
    </source>
</reference>
<dbReference type="EMBL" id="QLSZ01000012">
    <property type="protein sequence ID" value="RAR70115.1"/>
    <property type="molecule type" value="Genomic_DNA"/>
</dbReference>